<dbReference type="PROSITE" id="PS51257">
    <property type="entry name" value="PROKAR_LIPOPROTEIN"/>
    <property type="match status" value="1"/>
</dbReference>
<dbReference type="InterPro" id="IPR024516">
    <property type="entry name" value="Mce_C"/>
</dbReference>
<protein>
    <submittedName>
        <fullName evidence="4">MCE family protein</fullName>
    </submittedName>
</protein>
<keyword evidence="5" id="KW-1185">Reference proteome</keyword>
<organism evidence="4 5">
    <name type="scientific">Aeromicrobium wangtongii</name>
    <dbReference type="NCBI Taxonomy" id="2969247"/>
    <lineage>
        <taxon>Bacteria</taxon>
        <taxon>Bacillati</taxon>
        <taxon>Actinomycetota</taxon>
        <taxon>Actinomycetes</taxon>
        <taxon>Propionibacteriales</taxon>
        <taxon>Nocardioidaceae</taxon>
        <taxon>Aeromicrobium</taxon>
    </lineage>
</organism>
<dbReference type="RefSeq" id="WP_232400664.1">
    <property type="nucleotide sequence ID" value="NZ_CP102173.1"/>
</dbReference>
<feature type="region of interest" description="Disordered" evidence="1">
    <location>
        <begin position="366"/>
        <end position="390"/>
    </location>
</feature>
<dbReference type="NCBIfam" id="TIGR00996">
    <property type="entry name" value="Mtu_fam_mce"/>
    <property type="match status" value="1"/>
</dbReference>
<feature type="compositionally biased region" description="Low complexity" evidence="1">
    <location>
        <begin position="367"/>
        <end position="390"/>
    </location>
</feature>
<feature type="region of interest" description="Disordered" evidence="1">
    <location>
        <begin position="408"/>
        <end position="454"/>
    </location>
</feature>
<evidence type="ECO:0000313" key="5">
    <source>
        <dbReference type="Proteomes" id="UP001316184"/>
    </source>
</evidence>
<proteinExistence type="predicted"/>
<feature type="compositionally biased region" description="Low complexity" evidence="1">
    <location>
        <begin position="429"/>
        <end position="454"/>
    </location>
</feature>
<dbReference type="Pfam" id="PF11887">
    <property type="entry name" value="Mce4_CUP1"/>
    <property type="match status" value="1"/>
</dbReference>
<accession>A0ABY5M4U4</accession>
<reference evidence="4 5" key="1">
    <citation type="submission" date="2022-08" db="EMBL/GenBank/DDBJ databases">
        <title>novel species in genus Aeromicrobium.</title>
        <authorList>
            <person name="Ye L."/>
        </authorList>
    </citation>
    <scope>NUCLEOTIDE SEQUENCE [LARGE SCALE GENOMIC DNA]</scope>
    <source>
        <strain evidence="5">zg-Y1379</strain>
    </source>
</reference>
<evidence type="ECO:0000256" key="1">
    <source>
        <dbReference type="SAM" id="MobiDB-lite"/>
    </source>
</evidence>
<sequence>MISRPVRLTILAIVSALALSGCGFSPYKLPLPGGADLGSEPYTVKIAFRDVLDLVPQSAVRVNDIAVGKVTDIELEGWTALVTVKINRDAKLPDNAVATIRQTSLLGEKFVSLAPPSQGAVGALGNGDKIPLDRSGRNPEIEEVLGAASLLFNGGGLEKTNTIVRELNNAIGGNEPQIKELLTTTTTFIGQLDENKEALLTALEKVNRLAIATDDQSDAITGALDELPDALRVVNDQRDELVGLLQSLDKLGDVATGVIRESKADTVADLKALVPALKNLARAGDDLATGTQALLTFPFTDGFVGGNIATATGRCQDATGNQKAIKEGACFGDFANLSVSLDIGAEQLENILGGFDLRGLLSGKPSPAATPVPATDPAEPTAPATDPAAAAPAADLADLISKLLPGSQGLPSLGLPTRKPSTAKSTPRTPATAPGQAQVPVPAPAGATPAPAATSRAPAGFLCRLFGSCRAPVANAASADLSRLLVDPVVAP</sequence>
<dbReference type="EMBL" id="CP102173">
    <property type="protein sequence ID" value="UUP13193.1"/>
    <property type="molecule type" value="Genomic_DNA"/>
</dbReference>
<name>A0ABY5M4U4_9ACTN</name>
<dbReference type="InterPro" id="IPR005693">
    <property type="entry name" value="Mce"/>
</dbReference>
<dbReference type="PANTHER" id="PTHR33371">
    <property type="entry name" value="INTERMEMBRANE PHOSPHOLIPID TRANSPORT SYSTEM BINDING PROTEIN MLAD-RELATED"/>
    <property type="match status" value="1"/>
</dbReference>
<dbReference type="PANTHER" id="PTHR33371:SF15">
    <property type="entry name" value="LIPOPROTEIN LPRN"/>
    <property type="match status" value="1"/>
</dbReference>
<evidence type="ECO:0000259" key="2">
    <source>
        <dbReference type="Pfam" id="PF02470"/>
    </source>
</evidence>
<gene>
    <name evidence="4" type="ORF">NQV15_15225</name>
</gene>
<evidence type="ECO:0000259" key="3">
    <source>
        <dbReference type="Pfam" id="PF11887"/>
    </source>
</evidence>
<evidence type="ECO:0000313" key="4">
    <source>
        <dbReference type="EMBL" id="UUP13193.1"/>
    </source>
</evidence>
<dbReference type="Proteomes" id="UP001316184">
    <property type="component" value="Chromosome"/>
</dbReference>
<feature type="compositionally biased region" description="Polar residues" evidence="1">
    <location>
        <begin position="419"/>
        <end position="428"/>
    </location>
</feature>
<feature type="domain" description="Mammalian cell entry C-terminal" evidence="3">
    <location>
        <begin position="124"/>
        <end position="287"/>
    </location>
</feature>
<dbReference type="InterPro" id="IPR003399">
    <property type="entry name" value="Mce/MlaD"/>
</dbReference>
<feature type="domain" description="Mce/MlaD" evidence="2">
    <location>
        <begin position="41"/>
        <end position="116"/>
    </location>
</feature>
<dbReference type="InterPro" id="IPR052336">
    <property type="entry name" value="MlaD_Phospholipid_Transporter"/>
</dbReference>
<dbReference type="Pfam" id="PF02470">
    <property type="entry name" value="MlaD"/>
    <property type="match status" value="1"/>
</dbReference>